<comment type="caution">
    <text evidence="1">The sequence shown here is derived from an EMBL/GenBank/DDBJ whole genome shotgun (WGS) entry which is preliminary data.</text>
</comment>
<evidence type="ECO:0000313" key="1">
    <source>
        <dbReference type="EMBL" id="RRN50508.1"/>
    </source>
</evidence>
<dbReference type="AlphaFoldDB" id="A0A3R8LXZ3"/>
<evidence type="ECO:0000313" key="2">
    <source>
        <dbReference type="Proteomes" id="UP000278566"/>
    </source>
</evidence>
<dbReference type="EMBL" id="RRZO01000030">
    <property type="protein sequence ID" value="RRN50508.1"/>
    <property type="molecule type" value="Genomic_DNA"/>
</dbReference>
<gene>
    <name evidence="1" type="ORF">EI220_06775</name>
</gene>
<reference evidence="1 2" key="1">
    <citation type="submission" date="2018-11" db="EMBL/GenBank/DDBJ databases">
        <title>Changes in penicillin susceptibility of Streptococcus suis isolates by amino acid alterations in the penicillin-binding protein.</title>
        <authorList>
            <person name="Niemann L."/>
            <person name="Eichhorn I."/>
        </authorList>
    </citation>
    <scope>NUCLEOTIDE SEQUENCE [LARGE SCALE GENOMIC DNA]</scope>
    <source>
        <strain evidence="1 2">IMT40738</strain>
    </source>
</reference>
<name>A0A3R8LXZ3_STRSU</name>
<accession>A0A3R8LXZ3</accession>
<dbReference type="RefSeq" id="WP_125065310.1">
    <property type="nucleotide sequence ID" value="NZ_RRZO01000030.1"/>
</dbReference>
<sequence length="108" mass="12469">MRLKRNRLKPYLIRKAVIVTSDEGIKKATYSDVAAEIRAEIWPASGRLQAEIYGQRLAYILNCLVDRETLIDESDGFCINSDKVTHKVISIKRYTNHQVLELEQCRDC</sequence>
<proteinExistence type="predicted"/>
<organism evidence="1 2">
    <name type="scientific">Streptococcus suis</name>
    <dbReference type="NCBI Taxonomy" id="1307"/>
    <lineage>
        <taxon>Bacteria</taxon>
        <taxon>Bacillati</taxon>
        <taxon>Bacillota</taxon>
        <taxon>Bacilli</taxon>
        <taxon>Lactobacillales</taxon>
        <taxon>Streptococcaceae</taxon>
        <taxon>Streptococcus</taxon>
    </lineage>
</organism>
<dbReference type="Proteomes" id="UP000278566">
    <property type="component" value="Unassembled WGS sequence"/>
</dbReference>
<protein>
    <submittedName>
        <fullName evidence="1">Uncharacterized protein</fullName>
    </submittedName>
</protein>